<feature type="region of interest" description="Disordered" evidence="1">
    <location>
        <begin position="614"/>
        <end position="645"/>
    </location>
</feature>
<dbReference type="Proteomes" id="UP000694865">
    <property type="component" value="Unplaced"/>
</dbReference>
<dbReference type="RefSeq" id="XP_006820947.1">
    <property type="nucleotide sequence ID" value="XM_006820884.1"/>
</dbReference>
<organism evidence="2 3">
    <name type="scientific">Saccoglossus kowalevskii</name>
    <name type="common">Acorn worm</name>
    <dbReference type="NCBI Taxonomy" id="10224"/>
    <lineage>
        <taxon>Eukaryota</taxon>
        <taxon>Metazoa</taxon>
        <taxon>Hemichordata</taxon>
        <taxon>Enteropneusta</taxon>
        <taxon>Harrimaniidae</taxon>
        <taxon>Saccoglossus</taxon>
    </lineage>
</organism>
<evidence type="ECO:0000256" key="1">
    <source>
        <dbReference type="SAM" id="MobiDB-lite"/>
    </source>
</evidence>
<feature type="compositionally biased region" description="Polar residues" evidence="1">
    <location>
        <begin position="525"/>
        <end position="542"/>
    </location>
</feature>
<feature type="region of interest" description="Disordered" evidence="1">
    <location>
        <begin position="152"/>
        <end position="177"/>
    </location>
</feature>
<evidence type="ECO:0000313" key="3">
    <source>
        <dbReference type="RefSeq" id="XP_006820947.1"/>
    </source>
</evidence>
<feature type="compositionally biased region" description="Basic and acidic residues" evidence="1">
    <location>
        <begin position="619"/>
        <end position="638"/>
    </location>
</feature>
<gene>
    <name evidence="3" type="primary">LOC102806295</name>
</gene>
<accession>A0ABM0MLQ6</accession>
<evidence type="ECO:0000313" key="2">
    <source>
        <dbReference type="Proteomes" id="UP000694865"/>
    </source>
</evidence>
<reference evidence="3" key="1">
    <citation type="submission" date="2025-08" db="UniProtKB">
        <authorList>
            <consortium name="RefSeq"/>
        </authorList>
    </citation>
    <scope>IDENTIFICATION</scope>
    <source>
        <tissue evidence="3">Testes</tissue>
    </source>
</reference>
<protein>
    <submittedName>
        <fullName evidence="3">Uncharacterized protein LOC102806295</fullName>
    </submittedName>
</protein>
<feature type="region of interest" description="Disordered" evidence="1">
    <location>
        <begin position="1"/>
        <end position="70"/>
    </location>
</feature>
<dbReference type="GeneID" id="102806295"/>
<proteinExistence type="predicted"/>
<name>A0ABM0MLQ6_SACKO</name>
<feature type="region of interest" description="Disordered" evidence="1">
    <location>
        <begin position="905"/>
        <end position="935"/>
    </location>
</feature>
<dbReference type="PANTHER" id="PTHR33487">
    <property type="entry name" value="CILIA- AND FLAGELLA-ASSOCIATED PROTEIN 54"/>
    <property type="match status" value="1"/>
</dbReference>
<keyword evidence="2" id="KW-1185">Reference proteome</keyword>
<feature type="region of interest" description="Disordered" evidence="1">
    <location>
        <begin position="512"/>
        <end position="551"/>
    </location>
</feature>
<dbReference type="PANTHER" id="PTHR33487:SF1">
    <property type="entry name" value="CILIA- AND FLAGELLA-ASSOCIATED PROTEIN 54"/>
    <property type="match status" value="1"/>
</dbReference>
<sequence length="1015" mass="111775">MPEFEEETSQPEPTRKMSASTFKSSKPPPSLASRRTAIKTVDEALAGDPAGSEDSASVTEDSSRIFTGGKIPPTMEKIKGILLSTAEQSLAGLCETITEQGGNDLAASELELVVVCKLELAAIARQRHLSKTSTDIVVTAMKLIEDSPVFEEMRESQMRTRPSSMRGTRNKTEPPSLVTITQPNKSSQYQYQNFQSRSRLDARLWLDCRLALVKGLMGEIKGMGQIGGRSVDLQIPDARQYCVDGLSEAEACGDIEMQAEFLMLGASIDLQEGRELDDVKQVLMEVVEMLKHLQTISTLGQFLLGTAVSQLTDLEMLSARAYEQEKGEPMTKQALNNYSLAQNIMLKQLMLLGETIEHKAASPYYSSPVSPLLNIYHPHVLYLAKIKLRIGYTLAREATRVQAKLLKKNLGEKSADVWIECAAVLGTALELCRVCTRREPSLEAEILLNLGKVQRQLFECGSYQPRHVASTLLEAINISYNSNHDLGLIRQAYLEIALVYLSARPQTSESTLAVEDVELPRKKTATPSKASRGSTKASVRSQKSQRDVVREKNRERIAAWTAIRAATAAAVAQRTRSLMIGDPQLTSLRLKSKVRESVPEFLVMDLLGGISENPSQTVKRAEPHPKGLEPVEEVHQASETDSVESGEDDVIKALRAGSDITWIHLLGYSSILQRLCNTSTLGIAADTLQNGGAVSLGTGFELGYYSSGKDACTNHDIIRLPLMCGNMALRQTILHQFLATNLSLYASDCVAITPPSALQLKPQGSATELNIPVIKYEENMYIPQEIEDEDLPAAASTQASVPSSPKKKVVSDAIMAKETLEKSVISSAENEISIQWYQPSFESGPASVMNGVLFIFALNKQEKRQKSSATSQPPPITNTGKMWLTFPELAELHDKLAVVRQKAEISLAEQPKPPSTPQTPTSGKPSSRKSKRTTRITQLSAKVKRDENLEALLKQCISDIYTLLEYKSDEQLSEEIPFPVILANIHNLEQLFDPSNGDWMKNNSDVFKWLTSVLQ</sequence>